<keyword evidence="3" id="KW-1185">Reference proteome</keyword>
<evidence type="ECO:0000313" key="3">
    <source>
        <dbReference type="Proteomes" id="UP000194798"/>
    </source>
</evidence>
<reference evidence="2 3" key="1">
    <citation type="submission" date="2016-12" db="EMBL/GenBank/DDBJ databases">
        <title>Thioflexothrix psekupsii D3 genome sequencing and assembly.</title>
        <authorList>
            <person name="Fomenkov A."/>
            <person name="Vincze T."/>
            <person name="Grabovich M."/>
            <person name="Anton B.P."/>
            <person name="Dubinina G."/>
            <person name="Orlova M."/>
            <person name="Belousova E."/>
            <person name="Roberts R.J."/>
        </authorList>
    </citation>
    <scope>NUCLEOTIDE SEQUENCE [LARGE SCALE GENOMIC DNA]</scope>
    <source>
        <strain evidence="2">D3</strain>
    </source>
</reference>
<dbReference type="AlphaFoldDB" id="A0A251X394"/>
<sequence>MKVIYTAFGLFVLLAVVIVVYGTREPTHSVLNSSPNSLTADSSPDLSSQANSPQAETVSSSDHFSQQLTHWQDQLIKAGWTKQAASAVLALNQEWFSLLYLTEKGFLDDLLFQLKSLKVSSALMSFLEKNPEMAALMINLDSDLTEFIKLVDYHKDCYAHFTSLFMFHSNRRDATALAQALSRNSDLICRLQEKHLLHSETLFIFPRDNPRDKEAIVIYEKWLRDVLETALRSDDSDELINQYQFLLQEGAKIRTFLIEDESFRDNFRDYFWPRLLRASEETGFSLVLYASDAHFWKVATIPEGEQFLKAWLWSLQVTGYTPAELLFKEHYPPAVLNRIEKALLEKNEILYPLVNLGKNPSFNRFLEKNLDYCTETSAIHKLNSDESRVDSLLNDWLKENDRDRLNAELCRQDRGGTFATVVRTAQGRHVSGVEALLVATDVIFTVVPIPGSGVVSKALSAGVKQVAKTQTKKAINKQMGKLMKKMPSVAGKAVKEIDLFEEGADIFLSEIMERSKAQLSQGIRLSHFSDIMKTQMKPNPDINASLPLAGILSTSSDAFLLNQGTFQMIEKGKVDLFMRKDEKATVSINSSFAKAGALILACSFLAYSNPVVANSDCYSQLEHRIDDKGRAIFTQLSEQRQQALDSSKAADLLVKKNNSVWWFTNSKAHLF</sequence>
<evidence type="ECO:0000256" key="1">
    <source>
        <dbReference type="SAM" id="MobiDB-lite"/>
    </source>
</evidence>
<feature type="region of interest" description="Disordered" evidence="1">
    <location>
        <begin position="32"/>
        <end position="56"/>
    </location>
</feature>
<name>A0A251X394_9GAMM</name>
<comment type="caution">
    <text evidence="2">The sequence shown here is derived from an EMBL/GenBank/DDBJ whole genome shotgun (WGS) entry which is preliminary data.</text>
</comment>
<protein>
    <submittedName>
        <fullName evidence="2">Uncharacterized protein</fullName>
    </submittedName>
</protein>
<organism evidence="2 3">
    <name type="scientific">Thioflexithrix psekupsensis</name>
    <dbReference type="NCBI Taxonomy" id="1570016"/>
    <lineage>
        <taxon>Bacteria</taxon>
        <taxon>Pseudomonadati</taxon>
        <taxon>Pseudomonadota</taxon>
        <taxon>Gammaproteobacteria</taxon>
        <taxon>Thiotrichales</taxon>
        <taxon>Thioflexithrix</taxon>
    </lineage>
</organism>
<dbReference type="RefSeq" id="WP_086489727.1">
    <property type="nucleotide sequence ID" value="NZ_MSLT01000024.1"/>
</dbReference>
<dbReference type="Proteomes" id="UP000194798">
    <property type="component" value="Unassembled WGS sequence"/>
</dbReference>
<proteinExistence type="predicted"/>
<accession>A0A251X394</accession>
<dbReference type="EMBL" id="MSLT01000024">
    <property type="protein sequence ID" value="OUD11713.1"/>
    <property type="molecule type" value="Genomic_DNA"/>
</dbReference>
<evidence type="ECO:0000313" key="2">
    <source>
        <dbReference type="EMBL" id="OUD11713.1"/>
    </source>
</evidence>
<gene>
    <name evidence="2" type="ORF">TPSD3_16815</name>
</gene>